<dbReference type="SUPFAM" id="SSF54593">
    <property type="entry name" value="Glyoxalase/Bleomycin resistance protein/Dihydroxybiphenyl dioxygenase"/>
    <property type="match status" value="2"/>
</dbReference>
<dbReference type="RefSeq" id="WP_380537800.1">
    <property type="nucleotide sequence ID" value="NZ_JBHFAB010000015.1"/>
</dbReference>
<dbReference type="InterPro" id="IPR041581">
    <property type="entry name" value="Glyoxalase_6"/>
</dbReference>
<comment type="caution">
    <text evidence="2">The sequence shown here is derived from an EMBL/GenBank/DDBJ whole genome shotgun (WGS) entry which is preliminary data.</text>
</comment>
<dbReference type="Pfam" id="PF18029">
    <property type="entry name" value="Glyoxalase_6"/>
    <property type="match status" value="1"/>
</dbReference>
<dbReference type="EMBL" id="JBHFAB010000015">
    <property type="protein sequence ID" value="MFC1418969.1"/>
    <property type="molecule type" value="Genomic_DNA"/>
</dbReference>
<proteinExistence type="predicted"/>
<reference evidence="2 3" key="1">
    <citation type="submission" date="2024-09" db="EMBL/GenBank/DDBJ databases">
        <authorList>
            <person name="Lee S.D."/>
        </authorList>
    </citation>
    <scope>NUCLEOTIDE SEQUENCE [LARGE SCALE GENOMIC DNA]</scope>
    <source>
        <strain evidence="2 3">N8-3</strain>
    </source>
</reference>
<keyword evidence="3" id="KW-1185">Reference proteome</keyword>
<feature type="domain" description="VOC" evidence="1">
    <location>
        <begin position="18"/>
        <end position="131"/>
    </location>
</feature>
<dbReference type="CDD" id="cd07247">
    <property type="entry name" value="SgaA_N_like"/>
    <property type="match status" value="1"/>
</dbReference>
<dbReference type="InterPro" id="IPR037523">
    <property type="entry name" value="VOC_core"/>
</dbReference>
<dbReference type="PANTHER" id="PTHR33993">
    <property type="entry name" value="GLYOXALASE-RELATED"/>
    <property type="match status" value="1"/>
</dbReference>
<protein>
    <submittedName>
        <fullName evidence="2">VOC family protein</fullName>
    </submittedName>
</protein>
<dbReference type="PANTHER" id="PTHR33993:SF10">
    <property type="entry name" value="CONSERVED PROTEIN"/>
    <property type="match status" value="1"/>
</dbReference>
<dbReference type="Pfam" id="PF00903">
    <property type="entry name" value="Glyoxalase"/>
    <property type="match status" value="1"/>
</dbReference>
<evidence type="ECO:0000259" key="1">
    <source>
        <dbReference type="PROSITE" id="PS51819"/>
    </source>
</evidence>
<gene>
    <name evidence="2" type="ORF">ACEZDE_20385</name>
</gene>
<sequence length="264" mass="27995">MSELPEAGGSGVSCVPGAPSWVSLLARDPADARRFYGDLLGWGFECVEERWGTYAYAVAGGLRVAGVGALPEEWGGAPAWTVFFGTEDIEAGVQRVREHLGTVGIGPVDFAAGRVAVAVDPDNAVFGLWEGKPGPVQALRLPGAPAWMELSTDAFAAALFYGGVLDWAAQDRDRLDVTWEHERVVLRADGRRIAALATAERDPSVAPERPAWHVYFAVDDAATAAERATELGGTLVEAATGTPYGEVARLCDPQGAQFFLISSH</sequence>
<dbReference type="PROSITE" id="PS51819">
    <property type="entry name" value="VOC"/>
    <property type="match status" value="2"/>
</dbReference>
<dbReference type="InterPro" id="IPR029068">
    <property type="entry name" value="Glyas_Bleomycin-R_OHBP_Dase"/>
</dbReference>
<evidence type="ECO:0000313" key="3">
    <source>
        <dbReference type="Proteomes" id="UP001592531"/>
    </source>
</evidence>
<dbReference type="InterPro" id="IPR004360">
    <property type="entry name" value="Glyas_Fos-R_dOase_dom"/>
</dbReference>
<organism evidence="2 3">
    <name type="scientific">Streptacidiphilus cavernicola</name>
    <dbReference type="NCBI Taxonomy" id="3342716"/>
    <lineage>
        <taxon>Bacteria</taxon>
        <taxon>Bacillati</taxon>
        <taxon>Actinomycetota</taxon>
        <taxon>Actinomycetes</taxon>
        <taxon>Kitasatosporales</taxon>
        <taxon>Streptomycetaceae</taxon>
        <taxon>Streptacidiphilus</taxon>
    </lineage>
</organism>
<feature type="domain" description="VOC" evidence="1">
    <location>
        <begin position="143"/>
        <end position="263"/>
    </location>
</feature>
<dbReference type="Gene3D" id="3.10.180.10">
    <property type="entry name" value="2,3-Dihydroxybiphenyl 1,2-Dioxygenase, domain 1"/>
    <property type="match status" value="2"/>
</dbReference>
<dbReference type="Proteomes" id="UP001592531">
    <property type="component" value="Unassembled WGS sequence"/>
</dbReference>
<dbReference type="InterPro" id="IPR052164">
    <property type="entry name" value="Anthracycline_SecMetBiosynth"/>
</dbReference>
<name>A0ABV6VYY4_9ACTN</name>
<evidence type="ECO:0000313" key="2">
    <source>
        <dbReference type="EMBL" id="MFC1418969.1"/>
    </source>
</evidence>
<accession>A0ABV6VYY4</accession>